<dbReference type="InterPro" id="IPR012677">
    <property type="entry name" value="Nucleotide-bd_a/b_plait_sf"/>
</dbReference>
<dbReference type="InterPro" id="IPR001878">
    <property type="entry name" value="Znf_CCHC"/>
</dbReference>
<protein>
    <submittedName>
        <fullName evidence="7">BnaA09g34920D protein</fullName>
    </submittedName>
</protein>
<feature type="domain" description="RRM" evidence="5">
    <location>
        <begin position="168"/>
        <end position="245"/>
    </location>
</feature>
<feature type="domain" description="CCHC-type" evidence="6">
    <location>
        <begin position="654"/>
        <end position="669"/>
    </location>
</feature>
<dbReference type="Proteomes" id="UP000028999">
    <property type="component" value="Unassembled WGS sequence"/>
</dbReference>
<feature type="domain" description="CCHC-type" evidence="6">
    <location>
        <begin position="568"/>
        <end position="583"/>
    </location>
</feature>
<sequence length="673" mass="74837">MVLSNKKLKQKLRQDLVKSLSVSVAETNPESASSLQSQSLKSLLDSASHKPRLSKREIRRKVDTSTRGDEPSEVEGDAEKTDEKNTKKRKREDTVKVELAKGEEEGVKEGEESQKKKTKKKKKQKKKKRKTNKTPKKADEDKVEEKVKTEEIQVETESKEEEDGIVPKKIYVGGIPYQSTEDEIRSYFRSCGVITKVDCKMRPEDGAFTGIAFITFETEDGATRALAFDRAAMGDRYLTIQQYVKTTPSVPRTRTSSGFVPEMVEGYHRVYIGNLAWDTTEREIRKLFSDCVINTVRLGKNKETGDFKGYAHVDFKDSVSVAMALKLDQQVICGRPVKVCCALKERPVGDHSTNPTPASEVSTGKVKRRTCYECGEKGHLSTACPKKLQDAHKETVNARPAITGKVKRRTCYECGEKGHLSTACPKKLQDAHKETVNARPAMFSYDYHQKNNVVTFENTMSSGKIKRRSCYECGEKGHLSTACPKKLQETVNARPQAMPSYDLQRSYGGSYMDETYTATNEAYSEGLASEVSTGKVKRRTCYECGEKGHLSTACPKKVSVGKIKRRSCYECGEKGHLSTACPSKLLNSGHSNSKVDHQTVEARPVQVTSYNIQKESGDTDNKGGSYMDVTHAVGTNEGGSASKVSAGKMKRRICHECGLKGHLSSACPKKQQK</sequence>
<feature type="compositionally biased region" description="Basic and acidic residues" evidence="4">
    <location>
        <begin position="77"/>
        <end position="115"/>
    </location>
</feature>
<dbReference type="SMART" id="SM00343">
    <property type="entry name" value="ZnF_C2HC"/>
    <property type="match status" value="6"/>
</dbReference>
<dbReference type="Gene3D" id="4.10.60.10">
    <property type="entry name" value="Zinc finger, CCHC-type"/>
    <property type="match status" value="5"/>
</dbReference>
<evidence type="ECO:0000256" key="2">
    <source>
        <dbReference type="PROSITE-ProRule" id="PRU00047"/>
    </source>
</evidence>
<feature type="domain" description="CCHC-type" evidence="6">
    <location>
        <begin position="541"/>
        <end position="556"/>
    </location>
</feature>
<feature type="domain" description="CCHC-type" evidence="6">
    <location>
        <begin position="470"/>
        <end position="485"/>
    </location>
</feature>
<feature type="domain" description="CCHC-type" evidence="6">
    <location>
        <begin position="371"/>
        <end position="386"/>
    </location>
</feature>
<evidence type="ECO:0000259" key="5">
    <source>
        <dbReference type="PROSITE" id="PS50102"/>
    </source>
</evidence>
<dbReference type="GO" id="GO:0001731">
    <property type="term" value="P:formation of translation preinitiation complex"/>
    <property type="evidence" value="ECO:0000318"/>
    <property type="project" value="GO_Central"/>
</dbReference>
<dbReference type="Pfam" id="PF00076">
    <property type="entry name" value="RRM_1"/>
    <property type="match status" value="2"/>
</dbReference>
<dbReference type="PaxDb" id="3708-A0A078HNT2"/>
<evidence type="ECO:0000259" key="6">
    <source>
        <dbReference type="PROSITE" id="PS50158"/>
    </source>
</evidence>
<feature type="domain" description="RRM" evidence="5">
    <location>
        <begin position="268"/>
        <end position="344"/>
    </location>
</feature>
<dbReference type="GO" id="GO:0043024">
    <property type="term" value="F:ribosomal small subunit binding"/>
    <property type="evidence" value="ECO:0000318"/>
    <property type="project" value="GO_Central"/>
</dbReference>
<dbReference type="SUPFAM" id="SSF57756">
    <property type="entry name" value="Retrovirus zinc finger-like domains"/>
    <property type="match status" value="4"/>
</dbReference>
<keyword evidence="2" id="KW-0862">Zinc</keyword>
<dbReference type="EMBL" id="LK032466">
    <property type="protein sequence ID" value="CDY40210.1"/>
    <property type="molecule type" value="Genomic_DNA"/>
</dbReference>
<dbReference type="GO" id="GO:0034057">
    <property type="term" value="F:RNA strand-exchange activity"/>
    <property type="evidence" value="ECO:0000318"/>
    <property type="project" value="GO_Central"/>
</dbReference>
<feature type="compositionally biased region" description="Basic residues" evidence="4">
    <location>
        <begin position="116"/>
        <end position="135"/>
    </location>
</feature>
<evidence type="ECO:0000313" key="7">
    <source>
        <dbReference type="EMBL" id="CDY40210.1"/>
    </source>
</evidence>
<keyword evidence="1 3" id="KW-0694">RNA-binding</keyword>
<dbReference type="Gene3D" id="3.30.70.330">
    <property type="match status" value="2"/>
</dbReference>
<organism evidence="7 8">
    <name type="scientific">Brassica napus</name>
    <name type="common">Rape</name>
    <dbReference type="NCBI Taxonomy" id="3708"/>
    <lineage>
        <taxon>Eukaryota</taxon>
        <taxon>Viridiplantae</taxon>
        <taxon>Streptophyta</taxon>
        <taxon>Embryophyta</taxon>
        <taxon>Tracheophyta</taxon>
        <taxon>Spermatophyta</taxon>
        <taxon>Magnoliopsida</taxon>
        <taxon>eudicotyledons</taxon>
        <taxon>Gunneridae</taxon>
        <taxon>Pentapetalae</taxon>
        <taxon>rosids</taxon>
        <taxon>malvids</taxon>
        <taxon>Brassicales</taxon>
        <taxon>Brassicaceae</taxon>
        <taxon>Brassiceae</taxon>
        <taxon>Brassica</taxon>
    </lineage>
</organism>
<evidence type="ECO:0000256" key="4">
    <source>
        <dbReference type="SAM" id="MobiDB-lite"/>
    </source>
</evidence>
<evidence type="ECO:0000313" key="8">
    <source>
        <dbReference type="Proteomes" id="UP000028999"/>
    </source>
</evidence>
<dbReference type="PANTHER" id="PTHR23236:SF24">
    <property type="entry name" value="PHRAGMOPLASTIN INTERACTING PROTEIN 1"/>
    <property type="match status" value="1"/>
</dbReference>
<accession>A0A078HNT2</accession>
<dbReference type="OMA" id="SNAYEDN"/>
<dbReference type="GO" id="GO:0097010">
    <property type="term" value="P:eukaryotic translation initiation factor 4F complex assembly"/>
    <property type="evidence" value="ECO:0000318"/>
    <property type="project" value="GO_Central"/>
</dbReference>
<gene>
    <name evidence="7" type="primary">BnaA09g34920D</name>
    <name evidence="7" type="ORF">GSBRNA2T00069358001</name>
</gene>
<feature type="compositionally biased region" description="Basic and acidic residues" evidence="4">
    <location>
        <begin position="54"/>
        <end position="70"/>
    </location>
</feature>
<proteinExistence type="predicted"/>
<dbReference type="CDD" id="cd12272">
    <property type="entry name" value="RRM2_PHIP1"/>
    <property type="match status" value="1"/>
</dbReference>
<dbReference type="InterPro" id="IPR034361">
    <property type="entry name" value="PHIP1_RRM1"/>
</dbReference>
<dbReference type="InterPro" id="IPR035979">
    <property type="entry name" value="RBD_domain_sf"/>
</dbReference>
<dbReference type="PROSITE" id="PS50102">
    <property type="entry name" value="RRM"/>
    <property type="match status" value="2"/>
</dbReference>
<dbReference type="STRING" id="3708.A0A078HNT2"/>
<dbReference type="PROSITE" id="PS50158">
    <property type="entry name" value="ZF_CCHC"/>
    <property type="match status" value="6"/>
</dbReference>
<dbReference type="AlphaFoldDB" id="A0A078HNT2"/>
<dbReference type="Gramene" id="CDY40210">
    <property type="protein sequence ID" value="CDY40210"/>
    <property type="gene ID" value="GSBRNA2T00069358001"/>
</dbReference>
<reference evidence="7 8" key="1">
    <citation type="journal article" date="2014" name="Science">
        <title>Plant genetics. Early allopolyploid evolution in the post-Neolithic Brassica napus oilseed genome.</title>
        <authorList>
            <person name="Chalhoub B."/>
            <person name="Denoeud F."/>
            <person name="Liu S."/>
            <person name="Parkin I.A."/>
            <person name="Tang H."/>
            <person name="Wang X."/>
            <person name="Chiquet J."/>
            <person name="Belcram H."/>
            <person name="Tong C."/>
            <person name="Samans B."/>
            <person name="Correa M."/>
            <person name="Da Silva C."/>
            <person name="Just J."/>
            <person name="Falentin C."/>
            <person name="Koh C.S."/>
            <person name="Le Clainche I."/>
            <person name="Bernard M."/>
            <person name="Bento P."/>
            <person name="Noel B."/>
            <person name="Labadie K."/>
            <person name="Alberti A."/>
            <person name="Charles M."/>
            <person name="Arnaud D."/>
            <person name="Guo H."/>
            <person name="Daviaud C."/>
            <person name="Alamery S."/>
            <person name="Jabbari K."/>
            <person name="Zhao M."/>
            <person name="Edger P.P."/>
            <person name="Chelaifa H."/>
            <person name="Tack D."/>
            <person name="Lassalle G."/>
            <person name="Mestiri I."/>
            <person name="Schnel N."/>
            <person name="Le Paslier M.C."/>
            <person name="Fan G."/>
            <person name="Renault V."/>
            <person name="Bayer P.E."/>
            <person name="Golicz A.A."/>
            <person name="Manoli S."/>
            <person name="Lee T.H."/>
            <person name="Thi V.H."/>
            <person name="Chalabi S."/>
            <person name="Hu Q."/>
            <person name="Fan C."/>
            <person name="Tollenaere R."/>
            <person name="Lu Y."/>
            <person name="Battail C."/>
            <person name="Shen J."/>
            <person name="Sidebottom C.H."/>
            <person name="Wang X."/>
            <person name="Canaguier A."/>
            <person name="Chauveau A."/>
            <person name="Berard A."/>
            <person name="Deniot G."/>
            <person name="Guan M."/>
            <person name="Liu Z."/>
            <person name="Sun F."/>
            <person name="Lim Y.P."/>
            <person name="Lyons E."/>
            <person name="Town C.D."/>
            <person name="Bancroft I."/>
            <person name="Wang X."/>
            <person name="Meng J."/>
            <person name="Ma J."/>
            <person name="Pires J.C."/>
            <person name="King G.J."/>
            <person name="Brunel D."/>
            <person name="Delourme R."/>
            <person name="Renard M."/>
            <person name="Aury J.M."/>
            <person name="Adams K.L."/>
            <person name="Batley J."/>
            <person name="Snowdon R.J."/>
            <person name="Tost J."/>
            <person name="Edwards D."/>
            <person name="Zhou Y."/>
            <person name="Hua W."/>
            <person name="Sharpe A.G."/>
            <person name="Paterson A.H."/>
            <person name="Guan C."/>
            <person name="Wincker P."/>
        </authorList>
    </citation>
    <scope>NUCLEOTIDE SEQUENCE [LARGE SCALE GENOMIC DNA]</scope>
    <source>
        <strain evidence="8">cv. Darmor-bzh</strain>
    </source>
</reference>
<dbReference type="GO" id="GO:0008270">
    <property type="term" value="F:zinc ion binding"/>
    <property type="evidence" value="ECO:0007669"/>
    <property type="project" value="UniProtKB-KW"/>
</dbReference>
<dbReference type="GO" id="GO:0033592">
    <property type="term" value="F:RNA strand annealing activity"/>
    <property type="evidence" value="ECO:0000318"/>
    <property type="project" value="GO_Central"/>
</dbReference>
<name>A0A078HNT2_BRANA</name>
<feature type="domain" description="CCHC-type" evidence="6">
    <location>
        <begin position="411"/>
        <end position="426"/>
    </location>
</feature>
<feature type="region of interest" description="Disordered" evidence="4">
    <location>
        <begin position="23"/>
        <end position="145"/>
    </location>
</feature>
<evidence type="ECO:0000256" key="3">
    <source>
        <dbReference type="PROSITE-ProRule" id="PRU00176"/>
    </source>
</evidence>
<dbReference type="InterPro" id="IPR000504">
    <property type="entry name" value="RRM_dom"/>
</dbReference>
<feature type="compositionally biased region" description="Basic and acidic residues" evidence="4">
    <location>
        <begin position="136"/>
        <end position="145"/>
    </location>
</feature>
<dbReference type="InterPro" id="IPR034362">
    <property type="entry name" value="PHIP1_RRM2"/>
</dbReference>
<dbReference type="SMART" id="SM00360">
    <property type="entry name" value="RRM"/>
    <property type="match status" value="2"/>
</dbReference>
<dbReference type="InterPro" id="IPR036875">
    <property type="entry name" value="Znf_CCHC_sf"/>
</dbReference>
<dbReference type="SUPFAM" id="SSF54928">
    <property type="entry name" value="RNA-binding domain, RBD"/>
    <property type="match status" value="2"/>
</dbReference>
<keyword evidence="8" id="KW-1185">Reference proteome</keyword>
<evidence type="ECO:0000256" key="1">
    <source>
        <dbReference type="ARBA" id="ARBA00022884"/>
    </source>
</evidence>
<keyword evidence="2" id="KW-0479">Metal-binding</keyword>
<keyword evidence="2" id="KW-0863">Zinc-finger</keyword>
<feature type="compositionally biased region" description="Low complexity" evidence="4">
    <location>
        <begin position="31"/>
        <end position="46"/>
    </location>
</feature>
<dbReference type="CDD" id="cd12271">
    <property type="entry name" value="RRM1_PHIP1"/>
    <property type="match status" value="1"/>
</dbReference>
<dbReference type="PANTHER" id="PTHR23236">
    <property type="entry name" value="EUKARYOTIC TRANSLATION INITIATION FACTOR 4B/4H"/>
    <property type="match status" value="1"/>
</dbReference>
<dbReference type="Pfam" id="PF00098">
    <property type="entry name" value="zf-CCHC"/>
    <property type="match status" value="5"/>
</dbReference>